<keyword evidence="4 7" id="KW-0812">Transmembrane</keyword>
<organism evidence="9">
    <name type="scientific">marine metagenome</name>
    <dbReference type="NCBI Taxonomy" id="408172"/>
    <lineage>
        <taxon>unclassified sequences</taxon>
        <taxon>metagenomes</taxon>
        <taxon>ecological metagenomes</taxon>
    </lineage>
</organism>
<feature type="transmembrane region" description="Helical" evidence="7">
    <location>
        <begin position="6"/>
        <end position="22"/>
    </location>
</feature>
<dbReference type="InterPro" id="IPR020846">
    <property type="entry name" value="MFS_dom"/>
</dbReference>
<dbReference type="AlphaFoldDB" id="A0A382XP40"/>
<proteinExistence type="predicted"/>
<keyword evidence="3" id="KW-1003">Cell membrane</keyword>
<reference evidence="9" key="1">
    <citation type="submission" date="2018-05" db="EMBL/GenBank/DDBJ databases">
        <authorList>
            <person name="Lanie J.A."/>
            <person name="Ng W.-L."/>
            <person name="Kazmierczak K.M."/>
            <person name="Andrzejewski T.M."/>
            <person name="Davidsen T.M."/>
            <person name="Wayne K.J."/>
            <person name="Tettelin H."/>
            <person name="Glass J.I."/>
            <person name="Rusch D."/>
            <person name="Podicherti R."/>
            <person name="Tsui H.-C.T."/>
            <person name="Winkler M.E."/>
        </authorList>
    </citation>
    <scope>NUCLEOTIDE SEQUENCE</scope>
</reference>
<gene>
    <name evidence="9" type="ORF">METZ01_LOCUS425045</name>
</gene>
<feature type="domain" description="Major facilitator superfamily (MFS) profile" evidence="8">
    <location>
        <begin position="4"/>
        <end position="227"/>
    </location>
</feature>
<feature type="transmembrane region" description="Helical" evidence="7">
    <location>
        <begin position="160"/>
        <end position="184"/>
    </location>
</feature>
<dbReference type="GO" id="GO:1904680">
    <property type="term" value="F:peptide transmembrane transporter activity"/>
    <property type="evidence" value="ECO:0007669"/>
    <property type="project" value="InterPro"/>
</dbReference>
<evidence type="ECO:0000259" key="8">
    <source>
        <dbReference type="PROSITE" id="PS50850"/>
    </source>
</evidence>
<dbReference type="PROSITE" id="PS50850">
    <property type="entry name" value="MFS"/>
    <property type="match status" value="1"/>
</dbReference>
<evidence type="ECO:0000256" key="6">
    <source>
        <dbReference type="ARBA" id="ARBA00023136"/>
    </source>
</evidence>
<dbReference type="Gene3D" id="1.20.1250.20">
    <property type="entry name" value="MFS general substrate transporter like domains"/>
    <property type="match status" value="1"/>
</dbReference>
<dbReference type="SUPFAM" id="SSF103473">
    <property type="entry name" value="MFS general substrate transporter"/>
    <property type="match status" value="1"/>
</dbReference>
<evidence type="ECO:0000256" key="1">
    <source>
        <dbReference type="ARBA" id="ARBA00004651"/>
    </source>
</evidence>
<name>A0A382XP40_9ZZZZ</name>
<dbReference type="GO" id="GO:0006857">
    <property type="term" value="P:oligopeptide transport"/>
    <property type="evidence" value="ECO:0007669"/>
    <property type="project" value="InterPro"/>
</dbReference>
<dbReference type="InterPro" id="IPR005279">
    <property type="entry name" value="Dipep/tripep_permease"/>
</dbReference>
<feature type="non-terminal residue" evidence="9">
    <location>
        <position position="227"/>
    </location>
</feature>
<comment type="subcellular location">
    <subcellularLocation>
        <location evidence="1">Cell membrane</location>
        <topology evidence="1">Multi-pass membrane protein</topology>
    </subcellularLocation>
</comment>
<dbReference type="InterPro" id="IPR018456">
    <property type="entry name" value="PTR2_symporter_CS"/>
</dbReference>
<dbReference type="GO" id="GO:0005886">
    <property type="term" value="C:plasma membrane"/>
    <property type="evidence" value="ECO:0007669"/>
    <property type="project" value="UniProtKB-SubCell"/>
</dbReference>
<evidence type="ECO:0000256" key="7">
    <source>
        <dbReference type="SAM" id="Phobius"/>
    </source>
</evidence>
<protein>
    <recommendedName>
        <fullName evidence="8">Major facilitator superfamily (MFS) profile domain-containing protein</fullName>
    </recommendedName>
</protein>
<feature type="transmembrane region" description="Helical" evidence="7">
    <location>
        <begin position="99"/>
        <end position="117"/>
    </location>
</feature>
<evidence type="ECO:0000256" key="5">
    <source>
        <dbReference type="ARBA" id="ARBA00022989"/>
    </source>
</evidence>
<feature type="transmembrane region" description="Helical" evidence="7">
    <location>
        <begin position="70"/>
        <end position="92"/>
    </location>
</feature>
<dbReference type="EMBL" id="UINC01168910">
    <property type="protein sequence ID" value="SVD72191.1"/>
    <property type="molecule type" value="Genomic_DNA"/>
</dbReference>
<evidence type="ECO:0000256" key="2">
    <source>
        <dbReference type="ARBA" id="ARBA00022448"/>
    </source>
</evidence>
<evidence type="ECO:0000256" key="4">
    <source>
        <dbReference type="ARBA" id="ARBA00022692"/>
    </source>
</evidence>
<keyword evidence="2" id="KW-0813">Transport</keyword>
<dbReference type="Pfam" id="PF00854">
    <property type="entry name" value="PTR2"/>
    <property type="match status" value="1"/>
</dbReference>
<dbReference type="PROSITE" id="PS01022">
    <property type="entry name" value="PTR2_1"/>
    <property type="match status" value="1"/>
</dbReference>
<dbReference type="NCBIfam" id="TIGR00924">
    <property type="entry name" value="yjdL_sub1_fam"/>
    <property type="match status" value="1"/>
</dbReference>
<keyword evidence="6 7" id="KW-0472">Membrane</keyword>
<dbReference type="InterPro" id="IPR050171">
    <property type="entry name" value="MFS_Transporters"/>
</dbReference>
<dbReference type="InterPro" id="IPR000109">
    <property type="entry name" value="POT_fam"/>
</dbReference>
<dbReference type="PANTHER" id="PTHR23517">
    <property type="entry name" value="RESISTANCE PROTEIN MDTM, PUTATIVE-RELATED-RELATED"/>
    <property type="match status" value="1"/>
</dbReference>
<feature type="transmembrane region" description="Helical" evidence="7">
    <location>
        <begin position="190"/>
        <end position="208"/>
    </location>
</feature>
<sequence>MGQIVVYILFTAIVILVAKSAIKRGGHPKGLFHLFFAEMWERFSFYGMRALLVLYIIKDFMASVENNEEIAYGIYAAYGALVYATPLLGGLIADKFIGFRKAILLGGILMALGHFFMAFPTDFFFYGALGLLIAGNGFFKPNISSLVGSLYEKGDIKRDGGFTIFYMGINLGAWLAPLLCGYLGSQYGWHYGFGLAGVGMLAGVIVFWDGIKKGVFKEEGLQPAEYI</sequence>
<feature type="transmembrane region" description="Helical" evidence="7">
    <location>
        <begin position="43"/>
        <end position="64"/>
    </location>
</feature>
<dbReference type="InterPro" id="IPR036259">
    <property type="entry name" value="MFS_trans_sf"/>
</dbReference>
<feature type="non-terminal residue" evidence="9">
    <location>
        <position position="1"/>
    </location>
</feature>
<dbReference type="PANTHER" id="PTHR23517:SF15">
    <property type="entry name" value="PROTON-DEPENDENT OLIGOPEPTIDE FAMILY TRANSPORT PROTEIN"/>
    <property type="match status" value="1"/>
</dbReference>
<accession>A0A382XP40</accession>
<keyword evidence="5 7" id="KW-1133">Transmembrane helix</keyword>
<feature type="transmembrane region" description="Helical" evidence="7">
    <location>
        <begin position="123"/>
        <end position="139"/>
    </location>
</feature>
<evidence type="ECO:0000256" key="3">
    <source>
        <dbReference type="ARBA" id="ARBA00022475"/>
    </source>
</evidence>
<evidence type="ECO:0000313" key="9">
    <source>
        <dbReference type="EMBL" id="SVD72191.1"/>
    </source>
</evidence>